<gene>
    <name evidence="7" type="ordered locus">Desor_3059</name>
</gene>
<feature type="transmembrane region" description="Helical" evidence="6">
    <location>
        <begin position="47"/>
        <end position="70"/>
    </location>
</feature>
<dbReference type="Proteomes" id="UP000006346">
    <property type="component" value="Chromosome"/>
</dbReference>
<evidence type="ECO:0000256" key="5">
    <source>
        <dbReference type="ARBA" id="ARBA00023136"/>
    </source>
</evidence>
<evidence type="ECO:0000256" key="1">
    <source>
        <dbReference type="ARBA" id="ARBA00004141"/>
    </source>
</evidence>
<evidence type="ECO:0000256" key="2">
    <source>
        <dbReference type="ARBA" id="ARBA00022448"/>
    </source>
</evidence>
<feature type="transmembrane region" description="Helical" evidence="6">
    <location>
        <begin position="150"/>
        <end position="168"/>
    </location>
</feature>
<dbReference type="Pfam" id="PF01384">
    <property type="entry name" value="PHO4"/>
    <property type="match status" value="1"/>
</dbReference>
<feature type="transmembrane region" description="Helical" evidence="6">
    <location>
        <begin position="7"/>
        <end position="27"/>
    </location>
</feature>
<evidence type="ECO:0000313" key="8">
    <source>
        <dbReference type="Proteomes" id="UP000006346"/>
    </source>
</evidence>
<sequence>MKISAIDLLFILVIVINLFFTLTNGLHDASSVVATLITCGAASPVQAILMAAVCGFAGAVTGGSAVANTVSGIVNVPADNTLLMALLAAMMGAVAWNIITWKLGFPSSSTHALVGGLIGAVWTARGADSVLWGWHELITSGHQLTGMMKILAGLMFSPLLGFITAFILQRLTKILFRNAKYTLNTWLKRIQWIIAALLAYSHGANDTQKTVGIIVLAMSSAGFLNGLSNVILIKALAGALMFAGTLLGGWPIMRTIGRGIYTIRPLHSLNSQLSSGGSLILATLLGAPVSTTHVVVGSVVGVGAADEYRMVNWNIGKEILIAWCITIPASAISAAIFYLLLQGIG</sequence>
<dbReference type="PANTHER" id="PTHR11101:SF80">
    <property type="entry name" value="PHOSPHATE TRANSPORTER"/>
    <property type="match status" value="1"/>
</dbReference>
<dbReference type="eggNOG" id="COG0306">
    <property type="taxonomic scope" value="Bacteria"/>
</dbReference>
<organism evidence="7 8">
    <name type="scientific">Desulfosporosinus orientis (strain ATCC 19365 / DSM 765 / NCIMB 8382 / VKM B-1628 / Singapore I)</name>
    <name type="common">Desulfotomaculum orientis</name>
    <dbReference type="NCBI Taxonomy" id="768706"/>
    <lineage>
        <taxon>Bacteria</taxon>
        <taxon>Bacillati</taxon>
        <taxon>Bacillota</taxon>
        <taxon>Clostridia</taxon>
        <taxon>Eubacteriales</taxon>
        <taxon>Desulfitobacteriaceae</taxon>
        <taxon>Desulfosporosinus</taxon>
    </lineage>
</organism>
<dbReference type="GO" id="GO:0016020">
    <property type="term" value="C:membrane"/>
    <property type="evidence" value="ECO:0007669"/>
    <property type="project" value="UniProtKB-SubCell"/>
</dbReference>
<feature type="transmembrane region" description="Helical" evidence="6">
    <location>
        <begin position="82"/>
        <end position="99"/>
    </location>
</feature>
<evidence type="ECO:0000313" key="7">
    <source>
        <dbReference type="EMBL" id="AET68579.1"/>
    </source>
</evidence>
<feature type="transmembrane region" description="Helical" evidence="6">
    <location>
        <begin position="320"/>
        <end position="341"/>
    </location>
</feature>
<name>G7WID1_DESOD</name>
<dbReference type="GO" id="GO:0035435">
    <property type="term" value="P:phosphate ion transmembrane transport"/>
    <property type="evidence" value="ECO:0007669"/>
    <property type="project" value="TreeGrafter"/>
</dbReference>
<evidence type="ECO:0000256" key="4">
    <source>
        <dbReference type="ARBA" id="ARBA00022989"/>
    </source>
</evidence>
<protein>
    <submittedName>
        <fullName evidence="7">Phosphate/sulfate permease</fullName>
    </submittedName>
</protein>
<dbReference type="GO" id="GO:0005315">
    <property type="term" value="F:phosphate transmembrane transporter activity"/>
    <property type="evidence" value="ECO:0007669"/>
    <property type="project" value="InterPro"/>
</dbReference>
<dbReference type="EMBL" id="CP003108">
    <property type="protein sequence ID" value="AET68579.1"/>
    <property type="molecule type" value="Genomic_DNA"/>
</dbReference>
<dbReference type="OrthoDB" id="9779554at2"/>
<accession>G7WID1</accession>
<keyword evidence="8" id="KW-1185">Reference proteome</keyword>
<keyword evidence="3 6" id="KW-0812">Transmembrane</keyword>
<dbReference type="STRING" id="768706.Desor_3059"/>
<dbReference type="PATRIC" id="fig|768706.3.peg.3075"/>
<feature type="transmembrane region" description="Helical" evidence="6">
    <location>
        <begin position="239"/>
        <end position="257"/>
    </location>
</feature>
<evidence type="ECO:0000256" key="6">
    <source>
        <dbReference type="SAM" id="Phobius"/>
    </source>
</evidence>
<keyword evidence="4 6" id="KW-1133">Transmembrane helix</keyword>
<dbReference type="RefSeq" id="WP_014185387.1">
    <property type="nucleotide sequence ID" value="NC_016584.1"/>
</dbReference>
<feature type="transmembrane region" description="Helical" evidence="6">
    <location>
        <begin position="278"/>
        <end position="300"/>
    </location>
</feature>
<dbReference type="HOGENOM" id="CLU_015355_1_1_9"/>
<reference evidence="8" key="1">
    <citation type="submission" date="2011-11" db="EMBL/GenBank/DDBJ databases">
        <title>Complete sequence of Desulfosporosinus orientis DSM 765.</title>
        <authorList>
            <person name="Lucas S."/>
            <person name="Han J."/>
            <person name="Lapidus A."/>
            <person name="Cheng J.-F."/>
            <person name="Goodwin L."/>
            <person name="Pitluck S."/>
            <person name="Peters L."/>
            <person name="Ovchinnikova G."/>
            <person name="Teshima H."/>
            <person name="Detter J.C."/>
            <person name="Han C."/>
            <person name="Tapia R."/>
            <person name="Land M."/>
            <person name="Hauser L."/>
            <person name="Kyrpides N."/>
            <person name="Ivanova N."/>
            <person name="Pagani I."/>
            <person name="Pester M."/>
            <person name="Spring S."/>
            <person name="Ollivier B."/>
            <person name="Rattei T."/>
            <person name="Klenk H.-P."/>
            <person name="Wagner M."/>
            <person name="Loy A."/>
            <person name="Woyke T."/>
        </authorList>
    </citation>
    <scope>NUCLEOTIDE SEQUENCE [LARGE SCALE GENOMIC DNA]</scope>
    <source>
        <strain evidence="8">ATCC 19365 / DSM 765 / NCIMB 8382 / VKM B-1628</strain>
    </source>
</reference>
<keyword evidence="5 6" id="KW-0472">Membrane</keyword>
<comment type="subcellular location">
    <subcellularLocation>
        <location evidence="1">Membrane</location>
        <topology evidence="1">Multi-pass membrane protein</topology>
    </subcellularLocation>
</comment>
<reference evidence="7 8" key="2">
    <citation type="journal article" date="2012" name="J. Bacteriol.">
        <title>Complete genome sequences of Desulfosporosinus orientis DSM765T, Desulfosporosinus youngiae DSM17734T, Desulfosporosinus meridiei DSM13257T, and Desulfosporosinus acidiphilus DSM22704T.</title>
        <authorList>
            <person name="Pester M."/>
            <person name="Brambilla E."/>
            <person name="Alazard D."/>
            <person name="Rattei T."/>
            <person name="Weinmaier T."/>
            <person name="Han J."/>
            <person name="Lucas S."/>
            <person name="Lapidus A."/>
            <person name="Cheng J.F."/>
            <person name="Goodwin L."/>
            <person name="Pitluck S."/>
            <person name="Peters L."/>
            <person name="Ovchinnikova G."/>
            <person name="Teshima H."/>
            <person name="Detter J.C."/>
            <person name="Han C.S."/>
            <person name="Tapia R."/>
            <person name="Land M.L."/>
            <person name="Hauser L."/>
            <person name="Kyrpides N.C."/>
            <person name="Ivanova N.N."/>
            <person name="Pagani I."/>
            <person name="Huntmann M."/>
            <person name="Wei C.L."/>
            <person name="Davenport K.W."/>
            <person name="Daligault H."/>
            <person name="Chain P.S."/>
            <person name="Chen A."/>
            <person name="Mavromatis K."/>
            <person name="Markowitz V."/>
            <person name="Szeto E."/>
            <person name="Mikhailova N."/>
            <person name="Pati A."/>
            <person name="Wagner M."/>
            <person name="Woyke T."/>
            <person name="Ollivier B."/>
            <person name="Klenk H.P."/>
            <person name="Spring S."/>
            <person name="Loy A."/>
        </authorList>
    </citation>
    <scope>NUCLEOTIDE SEQUENCE [LARGE SCALE GENOMIC DNA]</scope>
    <source>
        <strain evidence="8">ATCC 19365 / DSM 765 / NCIMB 8382 / VKM B-1628</strain>
    </source>
</reference>
<dbReference type="PANTHER" id="PTHR11101">
    <property type="entry name" value="PHOSPHATE TRANSPORTER"/>
    <property type="match status" value="1"/>
</dbReference>
<evidence type="ECO:0000256" key="3">
    <source>
        <dbReference type="ARBA" id="ARBA00022692"/>
    </source>
</evidence>
<keyword evidence="2" id="KW-0813">Transport</keyword>
<proteinExistence type="predicted"/>
<dbReference type="InterPro" id="IPR001204">
    <property type="entry name" value="Phos_transporter"/>
</dbReference>
<dbReference type="AlphaFoldDB" id="G7WID1"/>
<dbReference type="KEGG" id="dor:Desor_3059"/>